<dbReference type="PANTHER" id="PTHR34696:SF1">
    <property type="entry name" value="PHOSPHORIBOSYLFORMYLGLYCINAMIDINE SYNTHASE SUBUNIT PURS"/>
    <property type="match status" value="1"/>
</dbReference>
<keyword evidence="4 6" id="KW-0658">Purine biosynthesis</keyword>
<dbReference type="GO" id="GO:0006189">
    <property type="term" value="P:'de novo' IMP biosynthetic process"/>
    <property type="evidence" value="ECO:0007669"/>
    <property type="project" value="UniProtKB-UniRule"/>
</dbReference>
<keyword evidence="3 6" id="KW-0547">Nucleotide-binding</keyword>
<accession>A0A4R8M8H8</accession>
<comment type="function">
    <text evidence="6">Part of the phosphoribosylformylglycinamidine synthase complex involved in the purines biosynthetic pathway. Catalyzes the ATP-dependent conversion of formylglycinamide ribonucleotide (FGAR) and glutamine to yield formylglycinamidine ribonucleotide (FGAM) and glutamate. The FGAM synthase complex is composed of three subunits. PurQ produces an ammonia molecule by converting glutamine to glutamate. PurL transfers the ammonia molecule to FGAR to form FGAM in an ATP-dependent manner. PurS interacts with PurQ and PurL and is thought to assist in the transfer of the ammonia molecule from PurQ to PurL.</text>
</comment>
<sequence length="83" mass="9161">MLRHVHVFVQLKEGVLDIQGKTVANSLVSLGHDSLGSAKVGKYIQLWIEADSAAGARKEAEQMCDDLLVNPIIEQYRIEVEGE</sequence>
<comment type="pathway">
    <text evidence="6">Purine metabolism; IMP biosynthesis via de novo pathway; 5-amino-1-(5-phospho-D-ribosyl)imidazole from N(2)-formyl-N(1)-(5-phospho-D-ribosyl)glycinamide: step 1/2.</text>
</comment>
<evidence type="ECO:0000313" key="8">
    <source>
        <dbReference type="Proteomes" id="UP000295066"/>
    </source>
</evidence>
<name>A0A4R8M8H8_9BACT</name>
<keyword evidence="1 6" id="KW-0963">Cytoplasm</keyword>
<dbReference type="AlphaFoldDB" id="A0A4R8M8H8"/>
<dbReference type="GO" id="GO:0005524">
    <property type="term" value="F:ATP binding"/>
    <property type="evidence" value="ECO:0007669"/>
    <property type="project" value="UniProtKB-UniRule"/>
</dbReference>
<evidence type="ECO:0000313" key="7">
    <source>
        <dbReference type="EMBL" id="TDY61830.1"/>
    </source>
</evidence>
<comment type="caution">
    <text evidence="7">The sequence shown here is derived from an EMBL/GenBank/DDBJ whole genome shotgun (WGS) entry which is preliminary data.</text>
</comment>
<dbReference type="InterPro" id="IPR036604">
    <property type="entry name" value="PurS-like_sf"/>
</dbReference>
<evidence type="ECO:0000256" key="4">
    <source>
        <dbReference type="ARBA" id="ARBA00022755"/>
    </source>
</evidence>
<dbReference type="EC" id="6.3.5.3" evidence="6"/>
<comment type="similarity">
    <text evidence="6">Belongs to the PurS family.</text>
</comment>
<keyword evidence="5 6" id="KW-0067">ATP-binding</keyword>
<evidence type="ECO:0000256" key="2">
    <source>
        <dbReference type="ARBA" id="ARBA00022598"/>
    </source>
</evidence>
<comment type="catalytic activity">
    <reaction evidence="6">
        <text>N(2)-formyl-N(1)-(5-phospho-beta-D-ribosyl)glycinamide + L-glutamine + ATP + H2O = 2-formamido-N(1)-(5-O-phospho-beta-D-ribosyl)acetamidine + L-glutamate + ADP + phosphate + H(+)</text>
        <dbReference type="Rhea" id="RHEA:17129"/>
        <dbReference type="ChEBI" id="CHEBI:15377"/>
        <dbReference type="ChEBI" id="CHEBI:15378"/>
        <dbReference type="ChEBI" id="CHEBI:29985"/>
        <dbReference type="ChEBI" id="CHEBI:30616"/>
        <dbReference type="ChEBI" id="CHEBI:43474"/>
        <dbReference type="ChEBI" id="CHEBI:58359"/>
        <dbReference type="ChEBI" id="CHEBI:147286"/>
        <dbReference type="ChEBI" id="CHEBI:147287"/>
        <dbReference type="ChEBI" id="CHEBI:456216"/>
        <dbReference type="EC" id="6.3.5.3"/>
    </reaction>
</comment>
<evidence type="ECO:0000256" key="3">
    <source>
        <dbReference type="ARBA" id="ARBA00022741"/>
    </source>
</evidence>
<keyword evidence="8" id="KW-1185">Reference proteome</keyword>
<comment type="subunit">
    <text evidence="6">Part of the FGAM synthase complex composed of 1 PurL, 1 PurQ and 2 PurS subunits.</text>
</comment>
<evidence type="ECO:0000256" key="5">
    <source>
        <dbReference type="ARBA" id="ARBA00022840"/>
    </source>
</evidence>
<dbReference type="GO" id="GO:0004642">
    <property type="term" value="F:phosphoribosylformylglycinamidine synthase activity"/>
    <property type="evidence" value="ECO:0007669"/>
    <property type="project" value="UniProtKB-UniRule"/>
</dbReference>
<dbReference type="InterPro" id="IPR003850">
    <property type="entry name" value="PurS"/>
</dbReference>
<dbReference type="HAMAP" id="MF_01926">
    <property type="entry name" value="PurS"/>
    <property type="match status" value="1"/>
</dbReference>
<dbReference type="UniPathway" id="UPA00074">
    <property type="reaction ID" value="UER00128"/>
</dbReference>
<gene>
    <name evidence="6" type="primary">purS</name>
    <name evidence="7" type="ORF">C8D99_10470</name>
</gene>
<protein>
    <recommendedName>
        <fullName evidence="6">Phosphoribosylformylglycinamidine synthase subunit PurS</fullName>
        <shortName evidence="6">FGAM synthase</shortName>
        <ecNumber evidence="6">6.3.5.3</ecNumber>
    </recommendedName>
    <alternativeName>
        <fullName evidence="6">Formylglycinamide ribonucleotide amidotransferase subunit III</fullName>
        <shortName evidence="6">FGAR amidotransferase III</shortName>
        <shortName evidence="6">FGAR-AT III</shortName>
    </alternativeName>
    <alternativeName>
        <fullName evidence="6">Phosphoribosylformylglycinamidine synthase subunit III</fullName>
    </alternativeName>
</protein>
<dbReference type="Pfam" id="PF02700">
    <property type="entry name" value="PurS"/>
    <property type="match status" value="1"/>
</dbReference>
<dbReference type="OrthoDB" id="9799101at2"/>
<keyword evidence="2 6" id="KW-0436">Ligase</keyword>
<organism evidence="7 8">
    <name type="scientific">Aminivibrio pyruvatiphilus</name>
    <dbReference type="NCBI Taxonomy" id="1005740"/>
    <lineage>
        <taxon>Bacteria</taxon>
        <taxon>Thermotogati</taxon>
        <taxon>Synergistota</taxon>
        <taxon>Synergistia</taxon>
        <taxon>Synergistales</taxon>
        <taxon>Aminobacteriaceae</taxon>
        <taxon>Aminivibrio</taxon>
    </lineage>
</organism>
<dbReference type="Proteomes" id="UP000295066">
    <property type="component" value="Unassembled WGS sequence"/>
</dbReference>
<dbReference type="NCBIfam" id="NF004630">
    <property type="entry name" value="PRK05974.1"/>
    <property type="match status" value="1"/>
</dbReference>
<reference evidence="7 8" key="1">
    <citation type="submission" date="2019-03" db="EMBL/GenBank/DDBJ databases">
        <title>Genomic Encyclopedia of Type Strains, Phase IV (KMG-IV): sequencing the most valuable type-strain genomes for metagenomic binning, comparative biology and taxonomic classification.</title>
        <authorList>
            <person name="Goeker M."/>
        </authorList>
    </citation>
    <scope>NUCLEOTIDE SEQUENCE [LARGE SCALE GENOMIC DNA]</scope>
    <source>
        <strain evidence="7 8">DSM 25964</strain>
    </source>
</reference>
<dbReference type="Gene3D" id="3.30.1280.10">
    <property type="entry name" value="Phosphoribosylformylglycinamidine synthase subunit PurS"/>
    <property type="match status" value="1"/>
</dbReference>
<dbReference type="RefSeq" id="WP_133956847.1">
    <property type="nucleotide sequence ID" value="NZ_SORI01000004.1"/>
</dbReference>
<dbReference type="EMBL" id="SORI01000004">
    <property type="protein sequence ID" value="TDY61830.1"/>
    <property type="molecule type" value="Genomic_DNA"/>
</dbReference>
<dbReference type="PANTHER" id="PTHR34696">
    <property type="entry name" value="PHOSPHORIBOSYLFORMYLGLYCINAMIDINE SYNTHASE SUBUNIT PURS"/>
    <property type="match status" value="1"/>
</dbReference>
<evidence type="ECO:0000256" key="1">
    <source>
        <dbReference type="ARBA" id="ARBA00022490"/>
    </source>
</evidence>
<comment type="subcellular location">
    <subcellularLocation>
        <location evidence="6">Cytoplasm</location>
    </subcellularLocation>
</comment>
<dbReference type="SUPFAM" id="SSF82697">
    <property type="entry name" value="PurS-like"/>
    <property type="match status" value="1"/>
</dbReference>
<evidence type="ECO:0000256" key="6">
    <source>
        <dbReference type="HAMAP-Rule" id="MF_01926"/>
    </source>
</evidence>
<dbReference type="NCBIfam" id="TIGR00302">
    <property type="entry name" value="phosphoribosylformylglycinamidine synthase subunit PurS"/>
    <property type="match status" value="1"/>
</dbReference>
<dbReference type="GO" id="GO:0005737">
    <property type="term" value="C:cytoplasm"/>
    <property type="evidence" value="ECO:0007669"/>
    <property type="project" value="UniProtKB-SubCell"/>
</dbReference>
<proteinExistence type="inferred from homology"/>